<reference evidence="4" key="1">
    <citation type="submission" date="2021-12" db="EMBL/GenBank/DDBJ databases">
        <title>Discovery of the Pendulisporaceae a myxobacterial family with distinct sporulation behavior and unique specialized metabolism.</title>
        <authorList>
            <person name="Garcia R."/>
            <person name="Popoff A."/>
            <person name="Bader C.D."/>
            <person name="Loehr J."/>
            <person name="Walesch S."/>
            <person name="Walt C."/>
            <person name="Boldt J."/>
            <person name="Bunk B."/>
            <person name="Haeckl F.J.F.P.J."/>
            <person name="Gunesch A.P."/>
            <person name="Birkelbach J."/>
            <person name="Nuebel U."/>
            <person name="Pietschmann T."/>
            <person name="Bach T."/>
            <person name="Mueller R."/>
        </authorList>
    </citation>
    <scope>NUCLEOTIDE SEQUENCE</scope>
    <source>
        <strain evidence="4">MSr11367</strain>
    </source>
</reference>
<proteinExistence type="inferred from homology"/>
<dbReference type="PANTHER" id="PTHR42796">
    <property type="entry name" value="FUMARYLACETOACETATE HYDROLASE DOMAIN-CONTAINING PROTEIN 2A-RELATED"/>
    <property type="match status" value="1"/>
</dbReference>
<keyword evidence="2" id="KW-0479">Metal-binding</keyword>
<dbReference type="InterPro" id="IPR051121">
    <property type="entry name" value="FAH"/>
</dbReference>
<dbReference type="RefSeq" id="WP_394838205.1">
    <property type="nucleotide sequence ID" value="NZ_CP089929.1"/>
</dbReference>
<dbReference type="InterPro" id="IPR011234">
    <property type="entry name" value="Fumarylacetoacetase-like_C"/>
</dbReference>
<dbReference type="Gene3D" id="3.90.850.10">
    <property type="entry name" value="Fumarylacetoacetase-like, C-terminal domain"/>
    <property type="match status" value="1"/>
</dbReference>
<evidence type="ECO:0000313" key="4">
    <source>
        <dbReference type="EMBL" id="WXB08535.1"/>
    </source>
</evidence>
<keyword evidence="4" id="KW-0378">Hydrolase</keyword>
<dbReference type="GO" id="GO:0016787">
    <property type="term" value="F:hydrolase activity"/>
    <property type="evidence" value="ECO:0007669"/>
    <property type="project" value="UniProtKB-KW"/>
</dbReference>
<sequence>MRIASLLTNGRPFLGVRTPTGDAFVDVSSLLESAPRELGAYLRAPKSEREAIERIVRDAPERSRISVKDVTYRPLLSAGSKVLCLGLNYVDHANESPYDPPKYPVLFARFATSFVGHEQPIVRPTLSSHFDYEAELVVFIGRAGRNIPRERALEHVAGYSLMNDGSIRDYQMRTPQWTIGKNFDRTGSLGPELVTPDELPEGAHGLRIRGLLNAKVMQEANTADMIFGVAHTIALLSEALTLEVGDAIAMGTPGGVGFVRKPPVFLSPGDVFEVEVERVGTLHNRVVDESELAKS</sequence>
<evidence type="ECO:0000259" key="3">
    <source>
        <dbReference type="Pfam" id="PF01557"/>
    </source>
</evidence>
<organism evidence="4 5">
    <name type="scientific">Pendulispora rubella</name>
    <dbReference type="NCBI Taxonomy" id="2741070"/>
    <lineage>
        <taxon>Bacteria</taxon>
        <taxon>Pseudomonadati</taxon>
        <taxon>Myxococcota</taxon>
        <taxon>Myxococcia</taxon>
        <taxon>Myxococcales</taxon>
        <taxon>Sorangiineae</taxon>
        <taxon>Pendulisporaceae</taxon>
        <taxon>Pendulispora</taxon>
    </lineage>
</organism>
<accession>A0ABZ2LHB2</accession>
<dbReference type="PANTHER" id="PTHR42796:SF4">
    <property type="entry name" value="FUMARYLACETOACETATE HYDROLASE DOMAIN-CONTAINING PROTEIN 2A"/>
    <property type="match status" value="1"/>
</dbReference>
<comment type="similarity">
    <text evidence="1">Belongs to the FAH family.</text>
</comment>
<dbReference type="Pfam" id="PF01557">
    <property type="entry name" value="FAA_hydrolase"/>
    <property type="match status" value="1"/>
</dbReference>
<evidence type="ECO:0000256" key="1">
    <source>
        <dbReference type="ARBA" id="ARBA00010211"/>
    </source>
</evidence>
<dbReference type="Proteomes" id="UP001374803">
    <property type="component" value="Chromosome"/>
</dbReference>
<name>A0ABZ2LHB2_9BACT</name>
<evidence type="ECO:0000256" key="2">
    <source>
        <dbReference type="ARBA" id="ARBA00022723"/>
    </source>
</evidence>
<dbReference type="EMBL" id="CP089983">
    <property type="protein sequence ID" value="WXB08535.1"/>
    <property type="molecule type" value="Genomic_DNA"/>
</dbReference>
<keyword evidence="5" id="KW-1185">Reference proteome</keyword>
<gene>
    <name evidence="4" type="ORF">LVJ94_14965</name>
</gene>
<evidence type="ECO:0000313" key="5">
    <source>
        <dbReference type="Proteomes" id="UP001374803"/>
    </source>
</evidence>
<dbReference type="InterPro" id="IPR036663">
    <property type="entry name" value="Fumarylacetoacetase_C_sf"/>
</dbReference>
<feature type="domain" description="Fumarylacetoacetase-like C-terminal" evidence="3">
    <location>
        <begin position="81"/>
        <end position="287"/>
    </location>
</feature>
<protein>
    <submittedName>
        <fullName evidence="4">Fumarylacetoacetate hydrolase family protein</fullName>
    </submittedName>
</protein>
<dbReference type="SUPFAM" id="SSF56529">
    <property type="entry name" value="FAH"/>
    <property type="match status" value="1"/>
</dbReference>